<accession>X0VKU5</accession>
<sequence>AAVWPALMVRWELTLLDELGFGLDLSSCAATGTKQDLVYVSPKSGRAVSMEAGEPYKDKLLRLPTFLVKGRHGTIMHQDVIAGLTLTGHFLETRVLIPRGEAMPEASMRLRELLERRVKST</sequence>
<dbReference type="AlphaFoldDB" id="X0VKU5"/>
<dbReference type="GO" id="GO:0006281">
    <property type="term" value="P:DNA repair"/>
    <property type="evidence" value="ECO:0007669"/>
    <property type="project" value="InterPro"/>
</dbReference>
<dbReference type="SUPFAM" id="SSF57863">
    <property type="entry name" value="ArfGap/RecO-like zinc finger"/>
    <property type="match status" value="1"/>
</dbReference>
<gene>
    <name evidence="1" type="ORF">S01H1_37925</name>
</gene>
<comment type="caution">
    <text evidence="1">The sequence shown here is derived from an EMBL/GenBank/DDBJ whole genome shotgun (WGS) entry which is preliminary data.</text>
</comment>
<protein>
    <recommendedName>
        <fullName evidence="2">DNA repair protein RecO</fullName>
    </recommendedName>
</protein>
<name>X0VKU5_9ZZZZ</name>
<feature type="non-terminal residue" evidence="1">
    <location>
        <position position="1"/>
    </location>
</feature>
<evidence type="ECO:0008006" key="2">
    <source>
        <dbReference type="Google" id="ProtNLM"/>
    </source>
</evidence>
<dbReference type="InterPro" id="IPR003717">
    <property type="entry name" value="RecO"/>
</dbReference>
<dbReference type="EMBL" id="BARS01023837">
    <property type="protein sequence ID" value="GAG01176.1"/>
    <property type="molecule type" value="Genomic_DNA"/>
</dbReference>
<dbReference type="GO" id="GO:0006310">
    <property type="term" value="P:DNA recombination"/>
    <property type="evidence" value="ECO:0007669"/>
    <property type="project" value="InterPro"/>
</dbReference>
<dbReference type="Gene3D" id="1.20.1440.120">
    <property type="entry name" value="Recombination protein O, C-terminal domain"/>
    <property type="match status" value="1"/>
</dbReference>
<dbReference type="Pfam" id="PF02565">
    <property type="entry name" value="RecO_C"/>
    <property type="match status" value="1"/>
</dbReference>
<reference evidence="1" key="1">
    <citation type="journal article" date="2014" name="Front. Microbiol.">
        <title>High frequency of phylogenetically diverse reductive dehalogenase-homologous genes in deep subseafloor sedimentary metagenomes.</title>
        <authorList>
            <person name="Kawai M."/>
            <person name="Futagami T."/>
            <person name="Toyoda A."/>
            <person name="Takaki Y."/>
            <person name="Nishi S."/>
            <person name="Hori S."/>
            <person name="Arai W."/>
            <person name="Tsubouchi T."/>
            <person name="Morono Y."/>
            <person name="Uchiyama I."/>
            <person name="Ito T."/>
            <person name="Fujiyama A."/>
            <person name="Inagaki F."/>
            <person name="Takami H."/>
        </authorList>
    </citation>
    <scope>NUCLEOTIDE SEQUENCE</scope>
    <source>
        <strain evidence="1">Expedition CK06-06</strain>
    </source>
</reference>
<evidence type="ECO:0000313" key="1">
    <source>
        <dbReference type="EMBL" id="GAG01176.1"/>
    </source>
</evidence>
<organism evidence="1">
    <name type="scientific">marine sediment metagenome</name>
    <dbReference type="NCBI Taxonomy" id="412755"/>
    <lineage>
        <taxon>unclassified sequences</taxon>
        <taxon>metagenomes</taxon>
        <taxon>ecological metagenomes</taxon>
    </lineage>
</organism>
<dbReference type="InterPro" id="IPR042242">
    <property type="entry name" value="RecO_C"/>
</dbReference>
<proteinExistence type="predicted"/>
<dbReference type="InterPro" id="IPR037278">
    <property type="entry name" value="ARFGAP/RecO"/>
</dbReference>